<keyword evidence="5 7" id="KW-0472">Membrane</keyword>
<comment type="subcellular location">
    <subcellularLocation>
        <location evidence="1">Membrane</location>
        <topology evidence="1">Multi-pass membrane protein</topology>
    </subcellularLocation>
</comment>
<dbReference type="eggNOG" id="KOG2296">
    <property type="taxonomic scope" value="Eukaryota"/>
</dbReference>
<dbReference type="FunCoup" id="F0ZT63">
    <property type="interactions" value="273"/>
</dbReference>
<feature type="compositionally biased region" description="Low complexity" evidence="6">
    <location>
        <begin position="634"/>
        <end position="648"/>
    </location>
</feature>
<feature type="transmembrane region" description="Helical" evidence="7">
    <location>
        <begin position="6"/>
        <end position="24"/>
    </location>
</feature>
<gene>
    <name evidence="8" type="ORF">DICPUDRAFT_89023</name>
</gene>
<protein>
    <submittedName>
        <fullName evidence="8">Uncharacterized protein</fullName>
    </submittedName>
</protein>
<feature type="compositionally biased region" description="Polar residues" evidence="6">
    <location>
        <begin position="649"/>
        <end position="678"/>
    </location>
</feature>
<dbReference type="OMA" id="QLERICY"/>
<feature type="compositionally biased region" description="Polar residues" evidence="6">
    <location>
        <begin position="566"/>
        <end position="587"/>
    </location>
</feature>
<dbReference type="Proteomes" id="UP000001064">
    <property type="component" value="Unassembled WGS sequence"/>
</dbReference>
<keyword evidence="9" id="KW-1185">Reference proteome</keyword>
<feature type="transmembrane region" description="Helical" evidence="7">
    <location>
        <begin position="108"/>
        <end position="134"/>
    </location>
</feature>
<dbReference type="EMBL" id="GL871170">
    <property type="protein sequence ID" value="EGC32861.1"/>
    <property type="molecule type" value="Genomic_DNA"/>
</dbReference>
<feature type="transmembrane region" description="Helical" evidence="7">
    <location>
        <begin position="146"/>
        <end position="165"/>
    </location>
</feature>
<evidence type="ECO:0000313" key="9">
    <source>
        <dbReference type="Proteomes" id="UP000001064"/>
    </source>
</evidence>
<feature type="region of interest" description="Disordered" evidence="6">
    <location>
        <begin position="634"/>
        <end position="678"/>
    </location>
</feature>
<dbReference type="AlphaFoldDB" id="F0ZT63"/>
<dbReference type="OrthoDB" id="203099at2759"/>
<dbReference type="VEuPathDB" id="AmoebaDB:DICPUDRAFT_89023"/>
<keyword evidence="3 7" id="KW-0812">Transmembrane</keyword>
<proteinExistence type="inferred from homology"/>
<feature type="transmembrane region" description="Helical" evidence="7">
    <location>
        <begin position="498"/>
        <end position="519"/>
    </location>
</feature>
<evidence type="ECO:0000256" key="2">
    <source>
        <dbReference type="ARBA" id="ARBA00010487"/>
    </source>
</evidence>
<evidence type="ECO:0000256" key="5">
    <source>
        <dbReference type="ARBA" id="ARBA00023136"/>
    </source>
</evidence>
<dbReference type="InParanoid" id="F0ZT63"/>
<feature type="transmembrane region" description="Helical" evidence="7">
    <location>
        <begin position="451"/>
        <end position="470"/>
    </location>
</feature>
<accession>F0ZT63</accession>
<evidence type="ECO:0000256" key="1">
    <source>
        <dbReference type="ARBA" id="ARBA00004141"/>
    </source>
</evidence>
<feature type="transmembrane region" description="Helical" evidence="7">
    <location>
        <begin position="363"/>
        <end position="388"/>
    </location>
</feature>
<feature type="compositionally biased region" description="Low complexity" evidence="6">
    <location>
        <begin position="588"/>
        <end position="603"/>
    </location>
</feature>
<keyword evidence="4 7" id="KW-1133">Transmembrane helix</keyword>
<sequence length="678" mass="77156">MITIFIFILIAVGLLTTKILHRYISHKKIPWYVYTAVWIGWFMCFGIVILVPIDILITSYRACLGNDSSDISSTSNSFNQLSNEIQNTCSEPYSYISPNALKIIYQTFYFGTLLLTWLVYPLLGSFVLAGDFTFYGKVSRSLRENAYLYLAFAVIGLILMIFLLIVKRLDWAALVGFAMAAANTWGLCLVIVLMGYGLVETPRNIWLKTKRTIVLKHLQYKAVDLLNSRKKANDELISTLKIIKKIEEKTQRFDPYEKYIKIIIEQCPPEYSVIQQGEGTGEVTHSSLVSLNSRLKNAIQNSQRSEFLYDQCLAETFELQDIMSSELNLDKIVHWSFKEPRTGRFAQQLDSFEWIWYNYLEIWVFRVSAIIFALLSVLVVYQEFALAVSTTDISVLSNITKHANISNFLIQFIVFFPLGYEALTTYSTLFKIKIFNYYRLIPHQHSDSNSIIFSAAYLCRLAAPLCYNFIQFIHLSNDTSFARVMGTTNFAPFLGNYFYIYFPVLIVIVCSCTLFNLYSRIMNCLKINRFRFDEEFSHDQIDEGKFLVDMERRKWTDNNIKPLSSISATPSSLNPTSNTPKQIFKSGSASVSKNSPPLSSSPSYKLDEMDNAFDIDDDIESSLPNTYNAHLSTSLNSSSGGSPSNGASRLSSSVSGFPSIFGNKNNSSNNKYQPLSKK</sequence>
<dbReference type="KEGG" id="dpp:DICPUDRAFT_89023"/>
<organism evidence="8 9">
    <name type="scientific">Dictyostelium purpureum</name>
    <name type="common">Slime mold</name>
    <dbReference type="NCBI Taxonomy" id="5786"/>
    <lineage>
        <taxon>Eukaryota</taxon>
        <taxon>Amoebozoa</taxon>
        <taxon>Evosea</taxon>
        <taxon>Eumycetozoa</taxon>
        <taxon>Dictyostelia</taxon>
        <taxon>Dictyosteliales</taxon>
        <taxon>Dictyosteliaceae</taxon>
        <taxon>Dictyostelium</taxon>
    </lineage>
</organism>
<reference evidence="9" key="1">
    <citation type="journal article" date="2011" name="Genome Biol.">
        <title>Comparative genomics of the social amoebae Dictyostelium discoideum and Dictyostelium purpureum.</title>
        <authorList>
            <consortium name="US DOE Joint Genome Institute (JGI-PGF)"/>
            <person name="Sucgang R."/>
            <person name="Kuo A."/>
            <person name="Tian X."/>
            <person name="Salerno W."/>
            <person name="Parikh A."/>
            <person name="Feasley C.L."/>
            <person name="Dalin E."/>
            <person name="Tu H."/>
            <person name="Huang E."/>
            <person name="Barry K."/>
            <person name="Lindquist E."/>
            <person name="Shapiro H."/>
            <person name="Bruce D."/>
            <person name="Schmutz J."/>
            <person name="Salamov A."/>
            <person name="Fey P."/>
            <person name="Gaudet P."/>
            <person name="Anjard C."/>
            <person name="Babu M.M."/>
            <person name="Basu S."/>
            <person name="Bushmanova Y."/>
            <person name="van der Wel H."/>
            <person name="Katoh-Kurasawa M."/>
            <person name="Dinh C."/>
            <person name="Coutinho P.M."/>
            <person name="Saito T."/>
            <person name="Elias M."/>
            <person name="Schaap P."/>
            <person name="Kay R.R."/>
            <person name="Henrissat B."/>
            <person name="Eichinger L."/>
            <person name="Rivero F."/>
            <person name="Putnam N.H."/>
            <person name="West C.M."/>
            <person name="Loomis W.F."/>
            <person name="Chisholm R.L."/>
            <person name="Shaulsky G."/>
            <person name="Strassmann J.E."/>
            <person name="Queller D.C."/>
            <person name="Kuspa A."/>
            <person name="Grigoriev I.V."/>
        </authorList>
    </citation>
    <scope>NUCLEOTIDE SEQUENCE [LARGE SCALE GENOMIC DNA]</scope>
    <source>
        <strain evidence="9">QSDP1</strain>
    </source>
</reference>
<feature type="transmembrane region" description="Helical" evidence="7">
    <location>
        <begin position="408"/>
        <end position="430"/>
    </location>
</feature>
<comment type="similarity">
    <text evidence="2">Belongs to the LIMR family.</text>
</comment>
<feature type="transmembrane region" description="Helical" evidence="7">
    <location>
        <begin position="171"/>
        <end position="199"/>
    </location>
</feature>
<evidence type="ECO:0000256" key="7">
    <source>
        <dbReference type="SAM" id="Phobius"/>
    </source>
</evidence>
<dbReference type="GO" id="GO:0016020">
    <property type="term" value="C:membrane"/>
    <property type="evidence" value="ECO:0000318"/>
    <property type="project" value="GO_Central"/>
</dbReference>
<name>F0ZT63_DICPU</name>
<dbReference type="InterPro" id="IPR006876">
    <property type="entry name" value="LMBR1-like_membr_prot"/>
</dbReference>
<dbReference type="RefSeq" id="XP_003290613.1">
    <property type="nucleotide sequence ID" value="XM_003290565.1"/>
</dbReference>
<feature type="region of interest" description="Disordered" evidence="6">
    <location>
        <begin position="566"/>
        <end position="605"/>
    </location>
</feature>
<evidence type="ECO:0000256" key="4">
    <source>
        <dbReference type="ARBA" id="ARBA00022989"/>
    </source>
</evidence>
<dbReference type="Pfam" id="PF04791">
    <property type="entry name" value="LMBR1"/>
    <property type="match status" value="1"/>
</dbReference>
<evidence type="ECO:0000256" key="3">
    <source>
        <dbReference type="ARBA" id="ARBA00022692"/>
    </source>
</evidence>
<dbReference type="InterPro" id="IPR051584">
    <property type="entry name" value="GPCR-associated_LMBR1"/>
</dbReference>
<dbReference type="PANTHER" id="PTHR21355">
    <property type="entry name" value="G-PROTEIN COUPLED RECEPTOR-ASSOCIATED PROTEIN LMBRD2"/>
    <property type="match status" value="1"/>
</dbReference>
<evidence type="ECO:0000313" key="8">
    <source>
        <dbReference type="EMBL" id="EGC32861.1"/>
    </source>
</evidence>
<feature type="transmembrane region" description="Helical" evidence="7">
    <location>
        <begin position="31"/>
        <end position="51"/>
    </location>
</feature>
<dbReference type="PANTHER" id="PTHR21355:SF0">
    <property type="entry name" value="G-PROTEIN COUPLED RECEPTOR-ASSOCIATED PROTEIN LMBRD2"/>
    <property type="match status" value="1"/>
</dbReference>
<dbReference type="GeneID" id="10508085"/>
<evidence type="ECO:0000256" key="6">
    <source>
        <dbReference type="SAM" id="MobiDB-lite"/>
    </source>
</evidence>